<accession>A0A557SRT9</accession>
<dbReference type="Proteomes" id="UP000315289">
    <property type="component" value="Unassembled WGS sequence"/>
</dbReference>
<comment type="caution">
    <text evidence="1">The sequence shown here is derived from an EMBL/GenBank/DDBJ whole genome shotgun (WGS) entry which is preliminary data.</text>
</comment>
<proteinExistence type="predicted"/>
<dbReference type="EMBL" id="VOAH01000016">
    <property type="protein sequence ID" value="TVP39315.1"/>
    <property type="molecule type" value="Genomic_DNA"/>
</dbReference>
<reference evidence="1 2" key="1">
    <citation type="journal article" date="2019" name="Front. Microbiol.">
        <title>Ammonia Oxidation by the Arctic Terrestrial Thaumarchaeote Candidatus Nitrosocosmicus arcticus Is Stimulated by Increasing Temperatures.</title>
        <authorList>
            <person name="Alves R.J.E."/>
            <person name="Kerou M."/>
            <person name="Zappe A."/>
            <person name="Bittner R."/>
            <person name="Abby S.S."/>
            <person name="Schmidt H.A."/>
            <person name="Pfeifer K."/>
            <person name="Schleper C."/>
        </authorList>
    </citation>
    <scope>NUCLEOTIDE SEQUENCE [LARGE SCALE GENOMIC DNA]</scope>
    <source>
        <strain evidence="1 2">Kfb</strain>
    </source>
</reference>
<protein>
    <submittedName>
        <fullName evidence="1">Uncharacterized protein</fullName>
    </submittedName>
</protein>
<evidence type="ECO:0000313" key="2">
    <source>
        <dbReference type="Proteomes" id="UP000315289"/>
    </source>
</evidence>
<sequence length="43" mass="5162">MVRIKIENAYLWQLIIVETSEPLYHEGLNPTKLTTYFSNYIMK</sequence>
<evidence type="ECO:0000313" key="1">
    <source>
        <dbReference type="EMBL" id="TVP39315.1"/>
    </source>
</evidence>
<dbReference type="AlphaFoldDB" id="A0A557SRT9"/>
<name>A0A557SRT9_9ARCH</name>
<gene>
    <name evidence="1" type="ORF">NARC_160028</name>
</gene>
<organism evidence="1 2">
    <name type="scientific">Candidatus Nitrosocosmicus arcticus</name>
    <dbReference type="NCBI Taxonomy" id="2035267"/>
    <lineage>
        <taxon>Archaea</taxon>
        <taxon>Nitrososphaerota</taxon>
        <taxon>Nitrososphaeria</taxon>
        <taxon>Nitrososphaerales</taxon>
        <taxon>Nitrososphaeraceae</taxon>
        <taxon>Candidatus Nitrosocosmicus</taxon>
    </lineage>
</organism>
<keyword evidence="2" id="KW-1185">Reference proteome</keyword>